<dbReference type="SUPFAM" id="SSF56349">
    <property type="entry name" value="DNA breaking-rejoining enzymes"/>
    <property type="match status" value="1"/>
</dbReference>
<dbReference type="GO" id="GO:0015074">
    <property type="term" value="P:DNA integration"/>
    <property type="evidence" value="ECO:0007669"/>
    <property type="project" value="InterPro"/>
</dbReference>
<dbReference type="InterPro" id="IPR013762">
    <property type="entry name" value="Integrase-like_cat_sf"/>
</dbReference>
<organism evidence="3 4">
    <name type="scientific">Popillia japonica</name>
    <name type="common">Japanese beetle</name>
    <dbReference type="NCBI Taxonomy" id="7064"/>
    <lineage>
        <taxon>Eukaryota</taxon>
        <taxon>Metazoa</taxon>
        <taxon>Ecdysozoa</taxon>
        <taxon>Arthropoda</taxon>
        <taxon>Hexapoda</taxon>
        <taxon>Insecta</taxon>
        <taxon>Pterygota</taxon>
        <taxon>Neoptera</taxon>
        <taxon>Endopterygota</taxon>
        <taxon>Coleoptera</taxon>
        <taxon>Polyphaga</taxon>
        <taxon>Scarabaeiformia</taxon>
        <taxon>Scarabaeidae</taxon>
        <taxon>Rutelinae</taxon>
        <taxon>Popillia</taxon>
    </lineage>
</organism>
<dbReference type="InterPro" id="IPR002104">
    <property type="entry name" value="Integrase_catalytic"/>
</dbReference>
<gene>
    <name evidence="3" type="ORF">QE152_g15243</name>
</gene>
<dbReference type="Pfam" id="PF00589">
    <property type="entry name" value="Phage_integrase"/>
    <property type="match status" value="1"/>
</dbReference>
<keyword evidence="4" id="KW-1185">Reference proteome</keyword>
<dbReference type="CDD" id="cd00397">
    <property type="entry name" value="DNA_BRE_C"/>
    <property type="match status" value="1"/>
</dbReference>
<reference evidence="3 4" key="1">
    <citation type="journal article" date="2024" name="BMC Genomics">
        <title>De novo assembly and annotation of Popillia japonica's genome with initial clues to its potential as an invasive pest.</title>
        <authorList>
            <person name="Cucini C."/>
            <person name="Boschi S."/>
            <person name="Funari R."/>
            <person name="Cardaioli E."/>
            <person name="Iannotti N."/>
            <person name="Marturano G."/>
            <person name="Paoli F."/>
            <person name="Bruttini M."/>
            <person name="Carapelli A."/>
            <person name="Frati F."/>
            <person name="Nardi F."/>
        </authorList>
    </citation>
    <scope>NUCLEOTIDE SEQUENCE [LARGE SCALE GENOMIC DNA]</scope>
    <source>
        <strain evidence="3">DMR45628</strain>
    </source>
</reference>
<protein>
    <submittedName>
        <fullName evidence="3">Phage integrase family</fullName>
    </submittedName>
</protein>
<dbReference type="Gene3D" id="1.10.443.10">
    <property type="entry name" value="Intergrase catalytic core"/>
    <property type="match status" value="1"/>
</dbReference>
<evidence type="ECO:0000313" key="4">
    <source>
        <dbReference type="Proteomes" id="UP001458880"/>
    </source>
</evidence>
<feature type="domain" description="Tyr recombinase" evidence="2">
    <location>
        <begin position="31"/>
        <end position="85"/>
    </location>
</feature>
<dbReference type="InterPro" id="IPR011010">
    <property type="entry name" value="DNA_brk_join_enz"/>
</dbReference>
<dbReference type="Proteomes" id="UP001458880">
    <property type="component" value="Unassembled WGS sequence"/>
</dbReference>
<name>A0AAW1L9H4_POPJA</name>
<evidence type="ECO:0000256" key="1">
    <source>
        <dbReference type="ARBA" id="ARBA00023172"/>
    </source>
</evidence>
<accession>A0AAW1L9H4</accession>
<evidence type="ECO:0000313" key="3">
    <source>
        <dbReference type="EMBL" id="KAK9730336.1"/>
    </source>
</evidence>
<dbReference type="AlphaFoldDB" id="A0AAW1L9H4"/>
<dbReference type="GO" id="GO:0006310">
    <property type="term" value="P:DNA recombination"/>
    <property type="evidence" value="ECO:0007669"/>
    <property type="project" value="UniProtKB-KW"/>
</dbReference>
<dbReference type="GO" id="GO:0003677">
    <property type="term" value="F:DNA binding"/>
    <property type="evidence" value="ECO:0007669"/>
    <property type="project" value="InterPro"/>
</dbReference>
<evidence type="ECO:0000259" key="2">
    <source>
        <dbReference type="Pfam" id="PF00589"/>
    </source>
</evidence>
<comment type="caution">
    <text evidence="3">The sequence shown here is derived from an EMBL/GenBank/DDBJ whole genome shotgun (WGS) entry which is preliminary data.</text>
</comment>
<dbReference type="EMBL" id="JASPKY010000148">
    <property type="protein sequence ID" value="KAK9730336.1"/>
    <property type="molecule type" value="Genomic_DNA"/>
</dbReference>
<sequence>MSTDRVFLKYSQGLCIKQVVGNNTFRKCPSTIARYLNLIDAHKYTGHAFRRTSATIMANEGMNVDEVGRQVGWKSSSTASGYIEESITNKLEVSKLIAGAVQKGGNIGSDISVSTDKNVKNTQISSAASQLTITNNQNCTFNIYLK</sequence>
<proteinExistence type="predicted"/>
<keyword evidence="1" id="KW-0233">DNA recombination</keyword>